<dbReference type="OrthoDB" id="4753041at2"/>
<sequence length="89" mass="10324">MTGGCPGGADPAASCKYRWAGLRHQGRQRQLQTRLRSICRRATRAIRNWLRWAAITRPLCHRPRRAVSTGRSFCHRERKARRQACRSPK</sequence>
<organism evidence="1 2">
    <name type="scientific">Mycobacterium celatum</name>
    <dbReference type="NCBI Taxonomy" id="28045"/>
    <lineage>
        <taxon>Bacteria</taxon>
        <taxon>Bacillati</taxon>
        <taxon>Actinomycetota</taxon>
        <taxon>Actinomycetes</taxon>
        <taxon>Mycobacteriales</taxon>
        <taxon>Mycobacteriaceae</taxon>
        <taxon>Mycobacterium</taxon>
    </lineage>
</organism>
<proteinExistence type="predicted"/>
<dbReference type="Proteomes" id="UP000230971">
    <property type="component" value="Unassembled WGS sequence"/>
</dbReference>
<comment type="caution">
    <text evidence="1">The sequence shown here is derived from an EMBL/GenBank/DDBJ whole genome shotgun (WGS) entry which is preliminary data.</text>
</comment>
<protein>
    <submittedName>
        <fullName evidence="1">Uncharacterized protein</fullName>
    </submittedName>
</protein>
<name>A0A2G5PQY1_MYCCE</name>
<dbReference type="AlphaFoldDB" id="A0A2G5PQY1"/>
<reference evidence="1 2" key="1">
    <citation type="journal article" date="2017" name="Infect. Genet. Evol.">
        <title>The new phylogeny of the genus Mycobacterium: The old and the news.</title>
        <authorList>
            <person name="Tortoli E."/>
            <person name="Fedrizzi T."/>
            <person name="Meehan C.J."/>
            <person name="Trovato A."/>
            <person name="Grottola A."/>
            <person name="Giacobazzi E."/>
            <person name="Serpini G.F."/>
            <person name="Tagliazucchi S."/>
            <person name="Fabio A."/>
            <person name="Bettua C."/>
            <person name="Bertorelli R."/>
            <person name="Frascaro F."/>
            <person name="De Sanctis V."/>
            <person name="Pecorari M."/>
            <person name="Jousson O."/>
            <person name="Segata N."/>
            <person name="Cirillo D.M."/>
        </authorList>
    </citation>
    <scope>NUCLEOTIDE SEQUENCE [LARGE SCALE GENOMIC DNA]</scope>
    <source>
        <strain evidence="1 2">NCTC 12882</strain>
    </source>
</reference>
<accession>A0A2G5PQY1</accession>
<evidence type="ECO:0000313" key="1">
    <source>
        <dbReference type="EMBL" id="PIB80354.1"/>
    </source>
</evidence>
<dbReference type="EMBL" id="PDKV01000003">
    <property type="protein sequence ID" value="PIB80354.1"/>
    <property type="molecule type" value="Genomic_DNA"/>
</dbReference>
<evidence type="ECO:0000313" key="2">
    <source>
        <dbReference type="Proteomes" id="UP000230971"/>
    </source>
</evidence>
<gene>
    <name evidence="1" type="ORF">CQY23_04460</name>
</gene>